<evidence type="ECO:0000313" key="2">
    <source>
        <dbReference type="EMBL" id="MCI19357.1"/>
    </source>
</evidence>
<feature type="compositionally biased region" description="Polar residues" evidence="1">
    <location>
        <begin position="1"/>
        <end position="23"/>
    </location>
</feature>
<protein>
    <submittedName>
        <fullName evidence="2">Kinesin-like protein NACK1-like</fullName>
    </submittedName>
</protein>
<evidence type="ECO:0000313" key="3">
    <source>
        <dbReference type="Proteomes" id="UP000265520"/>
    </source>
</evidence>
<feature type="non-terminal residue" evidence="2">
    <location>
        <position position="1"/>
    </location>
</feature>
<reference evidence="2 3" key="1">
    <citation type="journal article" date="2018" name="Front. Plant Sci.">
        <title>Red Clover (Trifolium pratense) and Zigzag Clover (T. medium) - A Picture of Genomic Similarities and Differences.</title>
        <authorList>
            <person name="Dluhosova J."/>
            <person name="Istvanek J."/>
            <person name="Nedelnik J."/>
            <person name="Repkova J."/>
        </authorList>
    </citation>
    <scope>NUCLEOTIDE SEQUENCE [LARGE SCALE GENOMIC DNA]</scope>
    <source>
        <strain evidence="3">cv. 10/8</strain>
        <tissue evidence="2">Leaf</tissue>
    </source>
</reference>
<feature type="non-terminal residue" evidence="2">
    <location>
        <position position="211"/>
    </location>
</feature>
<proteinExistence type="predicted"/>
<sequence length="211" mass="23296">AGLSTNKDTDSNASSPRANTAVSGLTEVDNIDKENKDLFSSPAENTVVSGLTEVDDIDKENQDLFSSPGENTAVSGLTEVDNIDKKNQDSCSLGLKENKELNLLHQGFVIPSIEKIKPWLVEKKPTSSRILKLTRSRSCKASLMKDSSSDWFDMEEIIQNTPPIGIQKDHIGRPNDFERKTCTLNYNPNAERLSWAGFGNCERCSAVDMQN</sequence>
<name>A0A392Q637_9FABA</name>
<evidence type="ECO:0000256" key="1">
    <source>
        <dbReference type="SAM" id="MobiDB-lite"/>
    </source>
</evidence>
<dbReference type="EMBL" id="LXQA010114428">
    <property type="protein sequence ID" value="MCI19357.1"/>
    <property type="molecule type" value="Genomic_DNA"/>
</dbReference>
<dbReference type="AlphaFoldDB" id="A0A392Q637"/>
<feature type="region of interest" description="Disordered" evidence="1">
    <location>
        <begin position="1"/>
        <end position="53"/>
    </location>
</feature>
<keyword evidence="3" id="KW-1185">Reference proteome</keyword>
<comment type="caution">
    <text evidence="2">The sequence shown here is derived from an EMBL/GenBank/DDBJ whole genome shotgun (WGS) entry which is preliminary data.</text>
</comment>
<accession>A0A392Q637</accession>
<dbReference type="Proteomes" id="UP000265520">
    <property type="component" value="Unassembled WGS sequence"/>
</dbReference>
<organism evidence="2 3">
    <name type="scientific">Trifolium medium</name>
    <dbReference type="NCBI Taxonomy" id="97028"/>
    <lineage>
        <taxon>Eukaryota</taxon>
        <taxon>Viridiplantae</taxon>
        <taxon>Streptophyta</taxon>
        <taxon>Embryophyta</taxon>
        <taxon>Tracheophyta</taxon>
        <taxon>Spermatophyta</taxon>
        <taxon>Magnoliopsida</taxon>
        <taxon>eudicotyledons</taxon>
        <taxon>Gunneridae</taxon>
        <taxon>Pentapetalae</taxon>
        <taxon>rosids</taxon>
        <taxon>fabids</taxon>
        <taxon>Fabales</taxon>
        <taxon>Fabaceae</taxon>
        <taxon>Papilionoideae</taxon>
        <taxon>50 kb inversion clade</taxon>
        <taxon>NPAAA clade</taxon>
        <taxon>Hologalegina</taxon>
        <taxon>IRL clade</taxon>
        <taxon>Trifolieae</taxon>
        <taxon>Trifolium</taxon>
    </lineage>
</organism>